<proteinExistence type="predicted"/>
<feature type="compositionally biased region" description="Basic residues" evidence="1">
    <location>
        <begin position="634"/>
        <end position="648"/>
    </location>
</feature>
<organism evidence="3 4">
    <name type="scientific">Anaeramoeba flamelloides</name>
    <dbReference type="NCBI Taxonomy" id="1746091"/>
    <lineage>
        <taxon>Eukaryota</taxon>
        <taxon>Metamonada</taxon>
        <taxon>Anaeramoebidae</taxon>
        <taxon>Anaeramoeba</taxon>
    </lineage>
</organism>
<feature type="region of interest" description="Disordered" evidence="1">
    <location>
        <begin position="429"/>
        <end position="455"/>
    </location>
</feature>
<accession>A0AAV7YHK7</accession>
<feature type="compositionally biased region" description="Basic and acidic residues" evidence="1">
    <location>
        <begin position="501"/>
        <end position="512"/>
    </location>
</feature>
<sequence length="688" mass="81106">MSNFPKKDKRFTNVFKDPKYKRIEKRSKKKIDPRFKKLMKSSKIFQMGTKIDQYGRKLNQKIMNGNIFRSYDIESSSEESEKSDLESKTEKKQKKEQKKEQKEKEQKKEKETKKATPTKKDRIADTKQTTEKKIESQSESSDSSDTSNSSDELSNEFDDQNFSSEGEQVVYGSEKYKRFAVQNINWKQVRSVDLFALFQGFLPKTGQLNRIDIIASEYGANKMKLEDQNGPEFLQYLEEENSNEEEEEEEEEESEEEEEESEEEDKTDESEEKEEEKSQKKKKKKKKKIKEMKQKYKRLFEEEKNDELDFNEQLFREYERDTLKYYFAVVDFDSKETAYTVYKLCQGMEFEKSGNILDLRFIPDDITFTRTPRDSATSVPHNYKTPKFAKSHLDNTKINFDWDTTDKNRLHITNANNFDEYNGQDFEALIGSGSDSSSSEDSSEETVDGQTMKRKKRDKYRLLLEGISQEHNREETDVEITFTPGLREKFEGLIGEKNLEKEKKKESGWDSYKRKRKEKRKEKKMKIKSEKEEKKQQQQSFGNDSIFQDDIKIDRNDPFFAQELGMSFQPNDSRKRRHETSNATANNKGNGTKKGIDLSEKRWDKLITNPLFGLDPTIAKNTKSKITKAIQTEKKKRRLLNNKPKAKNQKGMGKKNENGNLKFLVDKIKKNESSIKKKKNNRKKHKKH</sequence>
<feature type="compositionally biased region" description="Low complexity" evidence="1">
    <location>
        <begin position="431"/>
        <end position="440"/>
    </location>
</feature>
<feature type="domain" description="ESF1 RRM" evidence="2">
    <location>
        <begin position="273"/>
        <end position="377"/>
    </location>
</feature>
<feature type="compositionally biased region" description="Basic and acidic residues" evidence="1">
    <location>
        <begin position="79"/>
        <end position="90"/>
    </location>
</feature>
<feature type="compositionally biased region" description="Basic and acidic residues" evidence="1">
    <location>
        <begin position="527"/>
        <end position="536"/>
    </location>
</feature>
<feature type="compositionally biased region" description="Low complexity" evidence="1">
    <location>
        <begin position="137"/>
        <end position="152"/>
    </location>
</feature>
<feature type="domain" description="ESF1 RRM" evidence="2">
    <location>
        <begin position="177"/>
        <end position="261"/>
    </location>
</feature>
<dbReference type="PANTHER" id="PTHR12202">
    <property type="entry name" value="ESF1 HOMOLOG"/>
    <property type="match status" value="1"/>
</dbReference>
<dbReference type="GO" id="GO:0003723">
    <property type="term" value="F:RNA binding"/>
    <property type="evidence" value="ECO:0007669"/>
    <property type="project" value="TreeGrafter"/>
</dbReference>
<dbReference type="InterPro" id="IPR039754">
    <property type="entry name" value="Esf1"/>
</dbReference>
<name>A0AAV7YHK7_9EUKA</name>
<dbReference type="GO" id="GO:0006364">
    <property type="term" value="P:rRNA processing"/>
    <property type="evidence" value="ECO:0007669"/>
    <property type="project" value="InterPro"/>
</dbReference>
<evidence type="ECO:0000313" key="3">
    <source>
        <dbReference type="EMBL" id="KAJ3427525.1"/>
    </source>
</evidence>
<dbReference type="AlphaFoldDB" id="A0AAV7YHK7"/>
<feature type="region of interest" description="Disordered" evidence="1">
    <location>
        <begin position="501"/>
        <end position="550"/>
    </location>
</feature>
<dbReference type="PANTHER" id="PTHR12202:SF0">
    <property type="entry name" value="ESF1 HOMOLOG"/>
    <property type="match status" value="1"/>
</dbReference>
<feature type="region of interest" description="Disordered" evidence="1">
    <location>
        <begin position="626"/>
        <end position="688"/>
    </location>
</feature>
<protein>
    <recommendedName>
        <fullName evidence="2">ESF1 RRM domain-containing protein</fullName>
    </recommendedName>
</protein>
<feature type="compositionally biased region" description="Basic and acidic residues" evidence="1">
    <location>
        <begin position="664"/>
        <end position="675"/>
    </location>
</feature>
<feature type="compositionally biased region" description="Basic and acidic residues" evidence="1">
    <location>
        <begin position="97"/>
        <end position="136"/>
    </location>
</feature>
<evidence type="ECO:0000256" key="1">
    <source>
        <dbReference type="SAM" id="MobiDB-lite"/>
    </source>
</evidence>
<feature type="compositionally biased region" description="Polar residues" evidence="1">
    <location>
        <begin position="537"/>
        <end position="546"/>
    </location>
</feature>
<dbReference type="Proteomes" id="UP001146793">
    <property type="component" value="Unassembled WGS sequence"/>
</dbReference>
<feature type="compositionally biased region" description="Acidic residues" evidence="1">
    <location>
        <begin position="238"/>
        <end position="274"/>
    </location>
</feature>
<feature type="region of interest" description="Disordered" evidence="1">
    <location>
        <begin position="70"/>
        <end position="166"/>
    </location>
</feature>
<feature type="compositionally biased region" description="Polar residues" evidence="1">
    <location>
        <begin position="581"/>
        <end position="590"/>
    </location>
</feature>
<dbReference type="InterPro" id="IPR056750">
    <property type="entry name" value="RRM_ESF1"/>
</dbReference>
<comment type="caution">
    <text evidence="3">The sequence shown here is derived from an EMBL/GenBank/DDBJ whole genome shotgun (WGS) entry which is preliminary data.</text>
</comment>
<gene>
    <name evidence="3" type="ORF">M0812_27112</name>
</gene>
<feature type="region of interest" description="Disordered" evidence="1">
    <location>
        <begin position="238"/>
        <end position="284"/>
    </location>
</feature>
<evidence type="ECO:0000259" key="2">
    <source>
        <dbReference type="Pfam" id="PF25121"/>
    </source>
</evidence>
<feature type="region of interest" description="Disordered" evidence="1">
    <location>
        <begin position="1"/>
        <end position="32"/>
    </location>
</feature>
<evidence type="ECO:0000313" key="4">
    <source>
        <dbReference type="Proteomes" id="UP001146793"/>
    </source>
</evidence>
<dbReference type="Pfam" id="PF25121">
    <property type="entry name" value="RRM_ESF1"/>
    <property type="match status" value="2"/>
</dbReference>
<feature type="compositionally biased region" description="Basic residues" evidence="1">
    <location>
        <begin position="676"/>
        <end position="688"/>
    </location>
</feature>
<reference evidence="3" key="1">
    <citation type="submission" date="2022-08" db="EMBL/GenBank/DDBJ databases">
        <title>Novel sulphate-reducing endosymbionts in the free-living metamonad Anaeramoeba.</title>
        <authorList>
            <person name="Jerlstrom-Hultqvist J."/>
            <person name="Cepicka I."/>
            <person name="Gallot-Lavallee L."/>
            <person name="Salas-Leiva D."/>
            <person name="Curtis B.A."/>
            <person name="Zahonova K."/>
            <person name="Pipaliya S."/>
            <person name="Dacks J."/>
            <person name="Roger A.J."/>
        </authorList>
    </citation>
    <scope>NUCLEOTIDE SEQUENCE</scope>
    <source>
        <strain evidence="3">Busselton2</strain>
    </source>
</reference>
<dbReference type="EMBL" id="JANTQA010000063">
    <property type="protein sequence ID" value="KAJ3427525.1"/>
    <property type="molecule type" value="Genomic_DNA"/>
</dbReference>
<feature type="compositionally biased region" description="Basic residues" evidence="1">
    <location>
        <begin position="513"/>
        <end position="526"/>
    </location>
</feature>
<feature type="region of interest" description="Disordered" evidence="1">
    <location>
        <begin position="565"/>
        <end position="597"/>
    </location>
</feature>